<dbReference type="GO" id="GO:0015562">
    <property type="term" value="F:efflux transmembrane transporter activity"/>
    <property type="evidence" value="ECO:0007669"/>
    <property type="project" value="InterPro"/>
</dbReference>
<dbReference type="OrthoDB" id="9770517at2"/>
<protein>
    <submittedName>
        <fullName evidence="3">RND efflux system, outer membrane lipoprotein CmeC</fullName>
    </submittedName>
</protein>
<keyword evidence="2" id="KW-1134">Transmembrane beta strand</keyword>
<organism evidence="3 4">
    <name type="scientific">Snodgrassella communis</name>
    <dbReference type="NCBI Taxonomy" id="2946699"/>
    <lineage>
        <taxon>Bacteria</taxon>
        <taxon>Pseudomonadati</taxon>
        <taxon>Pseudomonadota</taxon>
        <taxon>Betaproteobacteria</taxon>
        <taxon>Neisseriales</taxon>
        <taxon>Neisseriaceae</taxon>
        <taxon>Snodgrassella</taxon>
    </lineage>
</organism>
<dbReference type="GO" id="GO:0005886">
    <property type="term" value="C:plasma membrane"/>
    <property type="evidence" value="ECO:0007669"/>
    <property type="project" value="UniProtKB-SubCell"/>
</dbReference>
<proteinExistence type="inferred from homology"/>
<dbReference type="SUPFAM" id="SSF56954">
    <property type="entry name" value="Outer membrane efflux proteins (OEP)"/>
    <property type="match status" value="1"/>
</dbReference>
<dbReference type="EMBL" id="JFZV01000004">
    <property type="protein sequence ID" value="KDN15049.1"/>
    <property type="molecule type" value="Genomic_DNA"/>
</dbReference>
<dbReference type="InterPro" id="IPR003423">
    <property type="entry name" value="OMP_efflux"/>
</dbReference>
<feature type="chain" id="PRO_5015017624" evidence="2">
    <location>
        <begin position="25"/>
        <end position="500"/>
    </location>
</feature>
<comment type="subcellular location">
    <subcellularLocation>
        <location evidence="2">Cell membrane</location>
        <topology evidence="2">Lipid-anchor</topology>
    </subcellularLocation>
</comment>
<keyword evidence="2" id="KW-0564">Palmitate</keyword>
<dbReference type="InterPro" id="IPR010131">
    <property type="entry name" value="MdtP/NodT-like"/>
</dbReference>
<dbReference type="AlphaFoldDB" id="A0A066TT23"/>
<keyword evidence="2" id="KW-0472">Membrane</keyword>
<keyword evidence="2 3" id="KW-0449">Lipoprotein</keyword>
<evidence type="ECO:0000313" key="4">
    <source>
        <dbReference type="Proteomes" id="UP000027170"/>
    </source>
</evidence>
<accession>A0A066TT23</accession>
<dbReference type="Gene3D" id="1.20.1600.10">
    <property type="entry name" value="Outer membrane efflux proteins (OEP)"/>
    <property type="match status" value="1"/>
</dbReference>
<dbReference type="PANTHER" id="PTHR30203:SF32">
    <property type="entry name" value="CATION EFFLUX SYSTEM PROTEIN CUSC"/>
    <property type="match status" value="1"/>
</dbReference>
<keyword evidence="2" id="KW-0732">Signal</keyword>
<name>A0A066TT23_9NEIS</name>
<keyword evidence="4" id="KW-1185">Reference proteome</keyword>
<dbReference type="Pfam" id="PF02321">
    <property type="entry name" value="OEP"/>
    <property type="match status" value="2"/>
</dbReference>
<keyword evidence="2" id="KW-0812">Transmembrane</keyword>
<dbReference type="Gene3D" id="2.20.200.10">
    <property type="entry name" value="Outer membrane efflux proteins (OEP)"/>
    <property type="match status" value="1"/>
</dbReference>
<evidence type="ECO:0000256" key="1">
    <source>
        <dbReference type="ARBA" id="ARBA00007613"/>
    </source>
</evidence>
<reference evidence="3 4" key="1">
    <citation type="submission" date="2014-03" db="EMBL/GenBank/DDBJ databases">
        <title>The genomes of two eusocial bee gut symbionts.</title>
        <authorList>
            <person name="Kwong W.K."/>
            <person name="Engel P."/>
            <person name="Koch H."/>
            <person name="Moran N.A."/>
        </authorList>
    </citation>
    <scope>NUCLEOTIDE SEQUENCE [LARGE SCALE GENOMIC DNA]</scope>
    <source>
        <strain evidence="4">wkB29</strain>
    </source>
</reference>
<evidence type="ECO:0000313" key="3">
    <source>
        <dbReference type="EMBL" id="KDN15049.1"/>
    </source>
</evidence>
<dbReference type="NCBIfam" id="TIGR01845">
    <property type="entry name" value="outer_NodT"/>
    <property type="match status" value="1"/>
</dbReference>
<dbReference type="eggNOG" id="COG1538">
    <property type="taxonomic scope" value="Bacteria"/>
</dbReference>
<dbReference type="PROSITE" id="PS51257">
    <property type="entry name" value="PROKAR_LIPOPROTEIN"/>
    <property type="match status" value="1"/>
</dbReference>
<evidence type="ECO:0000256" key="2">
    <source>
        <dbReference type="RuleBase" id="RU362097"/>
    </source>
</evidence>
<feature type="signal peptide" evidence="2">
    <location>
        <begin position="1"/>
        <end position="24"/>
    </location>
</feature>
<comment type="similarity">
    <text evidence="1 2">Belongs to the outer membrane factor (OMF) (TC 1.B.17) family.</text>
</comment>
<dbReference type="RefSeq" id="WP_037406797.1">
    <property type="nucleotide sequence ID" value="NZ_JFZV01000004.1"/>
</dbReference>
<gene>
    <name evidence="3" type="ORF">SALWKB29_1121</name>
</gene>
<dbReference type="PANTHER" id="PTHR30203">
    <property type="entry name" value="OUTER MEMBRANE CATION EFFLUX PROTEIN"/>
    <property type="match status" value="1"/>
</dbReference>
<sequence>MKHLVKPTLLAVLTAGVMSACSMAPRYQQPQVEMAETFPRAAANNQQAGAVEAANLGWQDYFADERLKQIISLALTNNRDLRVAALNVEAVRAQYVIQRADRLPALAATGNGGRSRVARDLSAMRDATGQQTSYIAESYNVGLGVTAFELDLFGRVKSLSDAALNQYFQQKQVRDSTQISLIASVAKAYFNERIAQAQMDLSNRVLISRQESKRLTDLQFKSGVISQVEVDVAEAQIEAARADYAAAKQARDQAHNALTLLVGKPLPDDLPAAAPLSRQFVNAELPVGLPSTILYQRPDVRAAEFALKSANANIGAARAAFFPRISLIGGIGSGSNDIGHLFNGPNRTWSFTPQITLPIFTWGQNKGNLDLATARKNIAVAQYEQTVQAAFRDVADALVARDSLQKQYEAKLRGEQAQTNRYRLTQLRYKHGIASSLEQLDAERDSYAAQQALLRTQQTLLENRADIYKALGGGLNQQTVAPAANTTVTTTTTTTTTTVQ</sequence>
<comment type="caution">
    <text evidence="3">The sequence shown here is derived from an EMBL/GenBank/DDBJ whole genome shotgun (WGS) entry which is preliminary data.</text>
</comment>
<dbReference type="Proteomes" id="UP000027170">
    <property type="component" value="Unassembled WGS sequence"/>
</dbReference>